<dbReference type="Proteomes" id="UP001281147">
    <property type="component" value="Unassembled WGS sequence"/>
</dbReference>
<dbReference type="EMBL" id="JAUTXU010000014">
    <property type="protein sequence ID" value="KAK3722125.1"/>
    <property type="molecule type" value="Genomic_DNA"/>
</dbReference>
<organism evidence="1 2">
    <name type="scientific">Vermiconidia calcicola</name>
    <dbReference type="NCBI Taxonomy" id="1690605"/>
    <lineage>
        <taxon>Eukaryota</taxon>
        <taxon>Fungi</taxon>
        <taxon>Dikarya</taxon>
        <taxon>Ascomycota</taxon>
        <taxon>Pezizomycotina</taxon>
        <taxon>Dothideomycetes</taxon>
        <taxon>Dothideomycetidae</taxon>
        <taxon>Mycosphaerellales</taxon>
        <taxon>Extremaceae</taxon>
        <taxon>Vermiconidia</taxon>
    </lineage>
</organism>
<proteinExistence type="predicted"/>
<comment type="caution">
    <text evidence="1">The sequence shown here is derived from an EMBL/GenBank/DDBJ whole genome shotgun (WGS) entry which is preliminary data.</text>
</comment>
<name>A0ACC3NS19_9PEZI</name>
<keyword evidence="2" id="KW-1185">Reference proteome</keyword>
<accession>A0ACC3NS19</accession>
<gene>
    <name evidence="1" type="ORF">LTR37_002558</name>
</gene>
<evidence type="ECO:0000313" key="2">
    <source>
        <dbReference type="Proteomes" id="UP001281147"/>
    </source>
</evidence>
<reference evidence="1" key="1">
    <citation type="submission" date="2023-07" db="EMBL/GenBank/DDBJ databases">
        <title>Black Yeasts Isolated from many extreme environments.</title>
        <authorList>
            <person name="Coleine C."/>
            <person name="Stajich J.E."/>
            <person name="Selbmann L."/>
        </authorList>
    </citation>
    <scope>NUCLEOTIDE SEQUENCE</scope>
    <source>
        <strain evidence="1">CCFEE 5714</strain>
    </source>
</reference>
<evidence type="ECO:0000313" key="1">
    <source>
        <dbReference type="EMBL" id="KAK3722125.1"/>
    </source>
</evidence>
<protein>
    <submittedName>
        <fullName evidence="1">Uncharacterized protein</fullName>
    </submittedName>
</protein>
<sequence length="478" mass="53467">MARLNDRASTVASSRYPSATPGPDNTSDQENFDPDIDHRAKSKRIGGTMNPPPTRSSLPTPTSDGSSEARGQKRKRVELRGFRSSGTQADGDEDEDGEEAAAEEKYNRYFNPHQDPEDRRQIKRKSRALEREFQGQRDELLRDNGDGFTKIVRGANDIYQTVKQTNDATLDSKLLVNVSDLANKKTSQLVLGDSSTGIDVDEFLSKCITYMRHGGPQDEDVPTSTRRRRTTRNRDDSGDEADDDIIGEPLDWVVLGQHACYPYNSRPCLPTFLLGPLSVEKKQRTQTQRRARQSKDTAGREARPEALTREELSQSDENGLTAICTRIRNHLGKHIRAGERALQEAGITSNEQLRTPRARDILKKTRLSDNGSVSLFDYTVNPRSFGQTVENLFYTSFLIKEGSIGVGSDSNGLPTLEVASPSTLEDKRKDKTSKHQAVLALDHSTWQELVKAFDIREPLIPHRAEEPAAQVGQRGWYT</sequence>